<feature type="transmembrane region" description="Helical" evidence="1">
    <location>
        <begin position="55"/>
        <end position="75"/>
    </location>
</feature>
<keyword evidence="1" id="KW-0812">Transmembrane</keyword>
<dbReference type="InterPro" id="IPR029468">
    <property type="entry name" value="O-ag_pol_Wzy"/>
</dbReference>
<dbReference type="AlphaFoldDB" id="A0A316FKY0"/>
<sequence>MPSLSFTATLALAIANLISGAFGQLEWQAPLTALTFFICLHRAGQSSSRRFNPALLLVLTTTLFLLSRFLITYFFGWADYRYGDWFLMGPMEDALIAQALAAVCLFLCGIVLAAGRLGDLPARDDPYLGIIALRVGLALLPFTLYRLYVNVNTWRSGDYLAMYKYGGPSGIPYALGGLLIFCVFAYLASRPRLRPALAGYAVGILLCALDMFKGARGIPMAQILGLTWLLVTTQQLRVSWAKAAFAVVCMALLADIVGRVRIGMPIAKAVSSDPFETLFGFFYGQGVSLIFLVSTLKHAAQFTFIDGLQSTFAIFIDGYHRMTGELTSGQTLESAKQTVSLAHRVSFIVDAEMYLNGKGMGGSAVAESMLYLSGLGPLIAGLFSGGVLKLLYRFAKAAPLGLFVLAATLPFLLLIPRENQLFFVVPLCKSLLFAGVVYLIAKIHVRQPA</sequence>
<feature type="transmembrane region" description="Helical" evidence="1">
    <location>
        <begin position="197"/>
        <end position="218"/>
    </location>
</feature>
<proteinExistence type="predicted"/>
<feature type="transmembrane region" description="Helical" evidence="1">
    <location>
        <begin position="421"/>
        <end position="441"/>
    </location>
</feature>
<feature type="transmembrane region" description="Helical" evidence="1">
    <location>
        <begin position="278"/>
        <end position="296"/>
    </location>
</feature>
<dbReference type="Pfam" id="PF14296">
    <property type="entry name" value="O-ag_pol_Wzy"/>
    <property type="match status" value="1"/>
</dbReference>
<dbReference type="Proteomes" id="UP000245754">
    <property type="component" value="Unassembled WGS sequence"/>
</dbReference>
<feature type="transmembrane region" description="Helical" evidence="1">
    <location>
        <begin position="238"/>
        <end position="257"/>
    </location>
</feature>
<comment type="caution">
    <text evidence="2">The sequence shown here is derived from an EMBL/GenBank/DDBJ whole genome shotgun (WGS) entry which is preliminary data.</text>
</comment>
<gene>
    <name evidence="2" type="ORF">C7419_1012195</name>
</gene>
<feature type="transmembrane region" description="Helical" evidence="1">
    <location>
        <begin position="127"/>
        <end position="149"/>
    </location>
</feature>
<dbReference type="RefSeq" id="WP_109581909.1">
    <property type="nucleotide sequence ID" value="NZ_CAJPUX010000001.1"/>
</dbReference>
<protein>
    <submittedName>
        <fullName evidence="2">O-antigen polysaccharide polymerase Wzy-like protein</fullName>
    </submittedName>
</protein>
<feature type="transmembrane region" description="Helical" evidence="1">
    <location>
        <begin position="398"/>
        <end position="415"/>
    </location>
</feature>
<name>A0A316FKY0_9BURK</name>
<dbReference type="GeneID" id="98339255"/>
<feature type="transmembrane region" description="Helical" evidence="1">
    <location>
        <begin position="169"/>
        <end position="188"/>
    </location>
</feature>
<evidence type="ECO:0000256" key="1">
    <source>
        <dbReference type="SAM" id="Phobius"/>
    </source>
</evidence>
<feature type="transmembrane region" description="Helical" evidence="1">
    <location>
        <begin position="369"/>
        <end position="391"/>
    </location>
</feature>
<keyword evidence="1" id="KW-0472">Membrane</keyword>
<feature type="transmembrane region" description="Helical" evidence="1">
    <location>
        <begin position="95"/>
        <end position="115"/>
    </location>
</feature>
<keyword evidence="3" id="KW-1185">Reference proteome</keyword>
<dbReference type="EMBL" id="QGGT01000001">
    <property type="protein sequence ID" value="PWK38300.1"/>
    <property type="molecule type" value="Genomic_DNA"/>
</dbReference>
<evidence type="ECO:0000313" key="2">
    <source>
        <dbReference type="EMBL" id="PWK38300.1"/>
    </source>
</evidence>
<accession>A0A316FKY0</accession>
<keyword evidence="1" id="KW-1133">Transmembrane helix</keyword>
<evidence type="ECO:0000313" key="3">
    <source>
        <dbReference type="Proteomes" id="UP000245754"/>
    </source>
</evidence>
<dbReference type="OrthoDB" id="8970396at2"/>
<reference evidence="2 3" key="1">
    <citation type="submission" date="2018-05" db="EMBL/GenBank/DDBJ databases">
        <title>Genomic Encyclopedia of Type Strains, Phase IV (KMG-V): Genome sequencing to study the core and pangenomes of soil and plant-associated prokaryotes.</title>
        <authorList>
            <person name="Whitman W."/>
        </authorList>
    </citation>
    <scope>NUCLEOTIDE SEQUENCE [LARGE SCALE GENOMIC DNA]</scope>
    <source>
        <strain evidence="2 3">SLV-132</strain>
    </source>
</reference>
<organism evidence="2 3">
    <name type="scientific">Cupriavidus plantarum</name>
    <dbReference type="NCBI Taxonomy" id="942865"/>
    <lineage>
        <taxon>Bacteria</taxon>
        <taxon>Pseudomonadati</taxon>
        <taxon>Pseudomonadota</taxon>
        <taxon>Betaproteobacteria</taxon>
        <taxon>Burkholderiales</taxon>
        <taxon>Burkholderiaceae</taxon>
        <taxon>Cupriavidus</taxon>
    </lineage>
</organism>